<accession>W7DH84</accession>
<reference evidence="2 3" key="1">
    <citation type="submission" date="2012-12" db="EMBL/GenBank/DDBJ databases">
        <title>Novel taxa of Listeriaceae from agricultural environments in the United States.</title>
        <authorList>
            <person name="den Bakker H.C."/>
            <person name="Allred A."/>
            <person name="Warchocki S."/>
            <person name="Wright E.M."/>
            <person name="Burrell A."/>
            <person name="Nightingale K.K."/>
            <person name="Kephart D."/>
            <person name="Wiedmann M."/>
        </authorList>
    </citation>
    <scope>NUCLEOTIDE SEQUENCE [LARGE SCALE GENOMIC DNA]</scope>
    <source>
        <strain evidence="2 3">FSL S10-1203</strain>
    </source>
</reference>
<gene>
    <name evidence="2" type="ORF">MCOL2_16037</name>
</gene>
<dbReference type="InterPro" id="IPR024402">
    <property type="entry name" value="DUF2726"/>
</dbReference>
<dbReference type="PATRIC" id="fig|1265822.4.peg.3258"/>
<sequence length="86" mass="9594">MNQKASCDFVIYYKVGKHPLGVIEVDGGSHDDKVQQERDALKNNILEKAKIPLLRLKTTEGNIKKKTKAFLNACIAKDSNQGSEYS</sequence>
<evidence type="ECO:0000259" key="1">
    <source>
        <dbReference type="Pfam" id="PF10881"/>
    </source>
</evidence>
<name>W7DH84_9LIST</name>
<proteinExistence type="predicted"/>
<dbReference type="AlphaFoldDB" id="W7DH84"/>
<evidence type="ECO:0000313" key="3">
    <source>
        <dbReference type="Proteomes" id="UP000019241"/>
    </source>
</evidence>
<feature type="domain" description="DUF2726" evidence="1">
    <location>
        <begin position="4"/>
        <end position="68"/>
    </location>
</feature>
<dbReference type="Pfam" id="PF10881">
    <property type="entry name" value="DUF2726"/>
    <property type="match status" value="1"/>
</dbReference>
<dbReference type="Gene3D" id="3.40.960.10">
    <property type="entry name" value="VSR Endonuclease"/>
    <property type="match status" value="1"/>
</dbReference>
<organism evidence="2 3">
    <name type="scientific">Listeria fleischmannii FSL S10-1203</name>
    <dbReference type="NCBI Taxonomy" id="1265822"/>
    <lineage>
        <taxon>Bacteria</taxon>
        <taxon>Bacillati</taxon>
        <taxon>Bacillota</taxon>
        <taxon>Bacilli</taxon>
        <taxon>Bacillales</taxon>
        <taxon>Listeriaceae</taxon>
        <taxon>Listeria</taxon>
    </lineage>
</organism>
<dbReference type="EMBL" id="AODM01000054">
    <property type="protein sequence ID" value="EUJ49422.1"/>
    <property type="molecule type" value="Genomic_DNA"/>
</dbReference>
<protein>
    <recommendedName>
        <fullName evidence="1">DUF2726 domain-containing protein</fullName>
    </recommendedName>
</protein>
<evidence type="ECO:0000313" key="2">
    <source>
        <dbReference type="EMBL" id="EUJ49422.1"/>
    </source>
</evidence>
<comment type="caution">
    <text evidence="2">The sequence shown here is derived from an EMBL/GenBank/DDBJ whole genome shotgun (WGS) entry which is preliminary data.</text>
</comment>
<dbReference type="Proteomes" id="UP000019241">
    <property type="component" value="Unassembled WGS sequence"/>
</dbReference>